<feature type="transmembrane region" description="Helical" evidence="10">
    <location>
        <begin position="253"/>
        <end position="273"/>
    </location>
</feature>
<comment type="similarity">
    <text evidence="10">Belongs to the insect chemoreceptor superfamily. Heteromeric odorant receptor channel (TC 1.A.69) family.</text>
</comment>
<comment type="caution">
    <text evidence="10">Lacks conserved residue(s) required for the propagation of feature annotation.</text>
</comment>
<name>A0AAD4K6V0_9MUSC</name>
<evidence type="ECO:0000256" key="7">
    <source>
        <dbReference type="ARBA" id="ARBA00023136"/>
    </source>
</evidence>
<dbReference type="EMBL" id="JAJJHW010001127">
    <property type="protein sequence ID" value="KAH8378206.1"/>
    <property type="molecule type" value="Genomic_DNA"/>
</dbReference>
<feature type="transmembrane region" description="Helical" evidence="10">
    <location>
        <begin position="187"/>
        <end position="208"/>
    </location>
</feature>
<keyword evidence="12" id="KW-1185">Reference proteome</keyword>
<dbReference type="PANTHER" id="PTHR21137">
    <property type="entry name" value="ODORANT RECEPTOR"/>
    <property type="match status" value="1"/>
</dbReference>
<reference evidence="11" key="1">
    <citation type="journal article" date="2021" name="Mol. Ecol. Resour.">
        <title>Phylogenomic analyses of the genus Drosophila reveals genomic signals of climate adaptation.</title>
        <authorList>
            <person name="Li F."/>
            <person name="Rane R.V."/>
            <person name="Luria V."/>
            <person name="Xiong Z."/>
            <person name="Chen J."/>
            <person name="Li Z."/>
            <person name="Catullo R.A."/>
            <person name="Griffin P.C."/>
            <person name="Schiffer M."/>
            <person name="Pearce S."/>
            <person name="Lee S.F."/>
            <person name="McElroy K."/>
            <person name="Stocker A."/>
            <person name="Shirriffs J."/>
            <person name="Cockerell F."/>
            <person name="Coppin C."/>
            <person name="Sgro C.M."/>
            <person name="Karger A."/>
            <person name="Cain J.W."/>
            <person name="Weber J.A."/>
            <person name="Santpere G."/>
            <person name="Kirschner M.W."/>
            <person name="Hoffmann A.A."/>
            <person name="Oakeshott J.G."/>
            <person name="Zhang G."/>
        </authorList>
    </citation>
    <scope>NUCLEOTIDE SEQUENCE</scope>
    <source>
        <strain evidence="11">BGI-SZ-2011g</strain>
    </source>
</reference>
<evidence type="ECO:0000256" key="5">
    <source>
        <dbReference type="ARBA" id="ARBA00022725"/>
    </source>
</evidence>
<evidence type="ECO:0000256" key="6">
    <source>
        <dbReference type="ARBA" id="ARBA00022989"/>
    </source>
</evidence>
<evidence type="ECO:0000256" key="2">
    <source>
        <dbReference type="ARBA" id="ARBA00022475"/>
    </source>
</evidence>
<dbReference type="PANTHER" id="PTHR21137:SF3">
    <property type="entry name" value="ODORANT RECEPTOR 30A-RELATED"/>
    <property type="match status" value="1"/>
</dbReference>
<evidence type="ECO:0000256" key="10">
    <source>
        <dbReference type="RuleBase" id="RU351113"/>
    </source>
</evidence>
<keyword evidence="4 10" id="KW-0812">Transmembrane</keyword>
<proteinExistence type="inferred from homology"/>
<accession>A0AAD4K6V0</accession>
<gene>
    <name evidence="11" type="ORF">KR093_010023</name>
</gene>
<comment type="subcellular location">
    <subcellularLocation>
        <location evidence="1 10">Cell membrane</location>
        <topology evidence="1 10">Multi-pass membrane protein</topology>
    </subcellularLocation>
</comment>
<evidence type="ECO:0000313" key="11">
    <source>
        <dbReference type="EMBL" id="KAH8378206.1"/>
    </source>
</evidence>
<evidence type="ECO:0000256" key="4">
    <source>
        <dbReference type="ARBA" id="ARBA00022692"/>
    </source>
</evidence>
<keyword evidence="7 10" id="KW-0472">Membrane</keyword>
<keyword evidence="6 10" id="KW-1133">Transmembrane helix</keyword>
<dbReference type="GO" id="GO:0007165">
    <property type="term" value="P:signal transduction"/>
    <property type="evidence" value="ECO:0007669"/>
    <property type="project" value="UniProtKB-KW"/>
</dbReference>
<keyword evidence="2" id="KW-1003">Cell membrane</keyword>
<dbReference type="GO" id="GO:0005549">
    <property type="term" value="F:odorant binding"/>
    <property type="evidence" value="ECO:0007669"/>
    <property type="project" value="InterPro"/>
</dbReference>
<dbReference type="Pfam" id="PF02949">
    <property type="entry name" value="7tm_6"/>
    <property type="match status" value="2"/>
</dbReference>
<evidence type="ECO:0000256" key="3">
    <source>
        <dbReference type="ARBA" id="ARBA00022606"/>
    </source>
</evidence>
<protein>
    <recommendedName>
        <fullName evidence="10">Odorant receptor</fullName>
    </recommendedName>
</protein>
<dbReference type="GO" id="GO:0005886">
    <property type="term" value="C:plasma membrane"/>
    <property type="evidence" value="ECO:0007669"/>
    <property type="project" value="UniProtKB-SubCell"/>
</dbReference>
<keyword evidence="5 10" id="KW-0552">Olfaction</keyword>
<evidence type="ECO:0000313" key="12">
    <source>
        <dbReference type="Proteomes" id="UP001200034"/>
    </source>
</evidence>
<feature type="transmembrane region" description="Helical" evidence="10">
    <location>
        <begin position="128"/>
        <end position="146"/>
    </location>
</feature>
<dbReference type="InterPro" id="IPR004117">
    <property type="entry name" value="7tm6_olfct_rcpt"/>
</dbReference>
<dbReference type="GO" id="GO:0004984">
    <property type="term" value="F:olfactory receptor activity"/>
    <property type="evidence" value="ECO:0007669"/>
    <property type="project" value="InterPro"/>
</dbReference>
<dbReference type="AlphaFoldDB" id="A0AAD4K6V0"/>
<keyword evidence="8 10" id="KW-0675">Receptor</keyword>
<dbReference type="Proteomes" id="UP001200034">
    <property type="component" value="Unassembled WGS sequence"/>
</dbReference>
<comment type="caution">
    <text evidence="11">The sequence shown here is derived from an EMBL/GenBank/DDBJ whole genome shotgun (WGS) entry which is preliminary data.</text>
</comment>
<keyword evidence="9 10" id="KW-0807">Transducer</keyword>
<feature type="transmembrane region" description="Helical" evidence="10">
    <location>
        <begin position="316"/>
        <end position="334"/>
    </location>
</feature>
<keyword evidence="3 10" id="KW-0716">Sensory transduction</keyword>
<evidence type="ECO:0000256" key="9">
    <source>
        <dbReference type="ARBA" id="ARBA00023224"/>
    </source>
</evidence>
<sequence length="394" mass="45729">MELQAMATTEMPIFGNTLKLMKFWSYLFVHNWRRYVAMTPFVLTNVTQYVDIYLSTEPLDFIIRNVYLAVLFTNTVVRGVLLIIHRQEYEAFLELLKSYYLQLLHSADRQIGQLLLDTTRLSNSIGRINLLMGTCSCIGFVTYPIFGSERVLPYGMYVPGIDKYASPYYEFFFVVQTIMAPMGCCMYIPYTNLVVTFTLFAILMCRVLQHKLRSLPRLPVARVRQEIIWCIQYQVKLEGLVKAMNDLNTNLHLVEFLCFGAMLCVLLFSMIIAQTVAQTVIVIAYMVMIFANSVVLYYVANELYFQVSPSATTSQYIIYTILYFKSFYISIAAYESNWMDFDVETQRTLKFLIMRSQKPLAILVGGVYPMNLKMLQSLLNVIYSFFTLLRRVYG</sequence>
<evidence type="ECO:0000256" key="8">
    <source>
        <dbReference type="ARBA" id="ARBA00023170"/>
    </source>
</evidence>
<organism evidence="11 12">
    <name type="scientific">Drosophila rubida</name>
    <dbReference type="NCBI Taxonomy" id="30044"/>
    <lineage>
        <taxon>Eukaryota</taxon>
        <taxon>Metazoa</taxon>
        <taxon>Ecdysozoa</taxon>
        <taxon>Arthropoda</taxon>
        <taxon>Hexapoda</taxon>
        <taxon>Insecta</taxon>
        <taxon>Pterygota</taxon>
        <taxon>Neoptera</taxon>
        <taxon>Endopterygota</taxon>
        <taxon>Diptera</taxon>
        <taxon>Brachycera</taxon>
        <taxon>Muscomorpha</taxon>
        <taxon>Ephydroidea</taxon>
        <taxon>Drosophilidae</taxon>
        <taxon>Drosophila</taxon>
    </lineage>
</organism>
<evidence type="ECO:0000256" key="1">
    <source>
        <dbReference type="ARBA" id="ARBA00004651"/>
    </source>
</evidence>
<feature type="transmembrane region" description="Helical" evidence="10">
    <location>
        <begin position="279"/>
        <end position="300"/>
    </location>
</feature>